<dbReference type="Proteomes" id="UP000002173">
    <property type="component" value="Chromosome 3"/>
</dbReference>
<name>A7APP1_BABBO</name>
<evidence type="ECO:0008006" key="3">
    <source>
        <dbReference type="Google" id="ProtNLM"/>
    </source>
</evidence>
<accession>A7APP1</accession>
<dbReference type="STRING" id="5865.A7APP1"/>
<dbReference type="eggNOG" id="ENOG502SCGD">
    <property type="taxonomic scope" value="Eukaryota"/>
</dbReference>
<dbReference type="GeneID" id="5480349"/>
<gene>
    <name evidence="1" type="ORF">BBOV_III009690</name>
</gene>
<dbReference type="EMBL" id="AAXT01000001">
    <property type="protein sequence ID" value="EDO08525.1"/>
    <property type="molecule type" value="Genomic_DNA"/>
</dbReference>
<evidence type="ECO:0000313" key="1">
    <source>
        <dbReference type="EMBL" id="EDO08525.1"/>
    </source>
</evidence>
<reference evidence="1 2" key="1">
    <citation type="journal article" date="2007" name="PLoS Pathog.">
        <title>Genome sequence of Babesia bovis and comparative analysis of apicomplexan hemoprotozoa.</title>
        <authorList>
            <person name="Brayton K.A."/>
            <person name="Lau A.O.T."/>
            <person name="Herndon D.R."/>
            <person name="Hannick L."/>
            <person name="Kappmeyer L.S."/>
            <person name="Berens S.J."/>
            <person name="Bidwell S.L."/>
            <person name="Brown W.C."/>
            <person name="Crabtree J."/>
            <person name="Fadrosh D."/>
            <person name="Feldblum T."/>
            <person name="Forberger H.A."/>
            <person name="Haas B.J."/>
            <person name="Howell J.M."/>
            <person name="Khouri H."/>
            <person name="Koo H."/>
            <person name="Mann D.J."/>
            <person name="Norimine J."/>
            <person name="Paulsen I.T."/>
            <person name="Radune D."/>
            <person name="Ren Q."/>
            <person name="Smith R.K. Jr."/>
            <person name="Suarez C.E."/>
            <person name="White O."/>
            <person name="Wortman J.R."/>
            <person name="Knowles D.P. Jr."/>
            <person name="McElwain T.F."/>
            <person name="Nene V.M."/>
        </authorList>
    </citation>
    <scope>NUCLEOTIDE SEQUENCE [LARGE SCALE GENOMIC DNA]</scope>
    <source>
        <strain evidence="1">T2Bo</strain>
    </source>
</reference>
<organism evidence="1 2">
    <name type="scientific">Babesia bovis</name>
    <dbReference type="NCBI Taxonomy" id="5865"/>
    <lineage>
        <taxon>Eukaryota</taxon>
        <taxon>Sar</taxon>
        <taxon>Alveolata</taxon>
        <taxon>Apicomplexa</taxon>
        <taxon>Aconoidasida</taxon>
        <taxon>Piroplasmida</taxon>
        <taxon>Babesiidae</taxon>
        <taxon>Babesia</taxon>
    </lineage>
</organism>
<sequence>MECVPSHFMTAPVPCAALSTHLLSHEKLKECILISGRNANDNQNRLNIVLSQTIDVNCDGEDLPQWQMPIASSGDWLLMQRNLSPCVVCVRDWQHFVVDGNYNSPRAEDSSVESCVSSSPNTPESFAKVDTVRHLNGNNRDELLYGDLKQLSDLIKSDVDRCIATYRRNLLDKSPVSGKIMFLILLREGTKNAQKAVNGLKNLNPSEVAAICVTSGEKDIESKVSKLETLIYDNCISYYERRIHMLQKTLSKVKHSTGSDVDETSEINTAMMYFKLAYFQQFIGNLKESVQCLSQAWNHVVPAAIVNPCEDYATVALYISLQLVSVHFLNSNIVDALTTAFEAGSFFKRILFKPDSEPLYHNICYLLYHSVALHLERANDYKELKENDHLKHHAANFGKWAIQHLLKLRISLMSGDYNSYPRKVFANLLFRGDDDFGHLYESFSEESNTGTVEQRLHNLESITEQLLVRLMDIVSTWSWYNSLLQVTELLGDSLLYSSSFDDAFFIYNNVAESLVNGTPLDAEYLLKRCSSLIIAESLKTTTTSRSARSMDSESDEESIQLPNYHRCAITMLLAERAHCRIWWFIYRRILIKILVSIDFILGVPLDIPSTLRSQGSIPSVIWQRLSNCEPRYLTGGLGYSIELDKRDYAMILLKGIMTLCSTGDVNVDFASLCHRLFMNSPLRDVTTSVLLSKYHTPFYMIGQVNRKEDSISTQLQLVVTFHVDLPFAIDINKVSICTSIGTFLFDIVKTVETPSQVELYIKASGCSEDAVSQGSDIQNSQEYDRYNEFQQDYPSNTSHIMGSMLQGEGDTTGFAEARHLEGDRRVILAITCPPVNNQFMINCFSLLGVKLHWIKPLYEGAFLDIACIIPSLVNQTAGITRLDEPLFEADSVKDTFRLLHNVGYVGSSSSFLKSEETLSMTMADPSSVALRSSMCETIMELTALSPIPYGLRDWDNSDTDTYSWGAYRMFVNRIYFKVFLGSIVEGHVAPVSCVLLYNKQIIGSDNLGRIRFSVDVSCSASSHIFYALCRDDASNCGIMRQCVNNQFVFSLNEFADAQSFEIAPRLDSLGVSEVDAVVPTLFADSPDFNCSINEDMNNFLELAKRDCNIGIVYIYGLLKVLSHGQTNVQFSLKMQPMLGHTLKAVESELLVVTDVSQIQVHEPISMALGEEHVYDSTNGSHIRMLNVQLVNKSPLQYDIDTVRLVYNDELDIENESLYGFCRLLEYYQELQFMHMCPESANSVEAQCIHSVVHPEAFPFDRLQTCFLDVITCNIVISNSKEAAEVHISIKHASTVFLGQPFEVIANITNTTSHTLDYIVSIKSRENKDGVFSIAGARVAEMIALPMSTRCVRWMLVPNK</sequence>
<dbReference type="OMA" id="EQMIYET"/>
<keyword evidence="2" id="KW-1185">Reference proteome</keyword>
<dbReference type="VEuPathDB" id="PiroplasmaDB:BBOV_III009690"/>
<evidence type="ECO:0000313" key="2">
    <source>
        <dbReference type="Proteomes" id="UP000002173"/>
    </source>
</evidence>
<proteinExistence type="predicted"/>
<protein>
    <recommendedName>
        <fullName evidence="3">Trafficking protein particle complex subunit 11 domain-containing protein</fullName>
    </recommendedName>
</protein>
<dbReference type="InParanoid" id="A7APP1"/>
<dbReference type="KEGG" id="bbo:BBOV_III009690"/>
<comment type="caution">
    <text evidence="1">The sequence shown here is derived from an EMBL/GenBank/DDBJ whole genome shotgun (WGS) entry which is preliminary data.</text>
</comment>